<organism evidence="9 10">
    <name type="scientific">Gibbsiella dentisursi</name>
    <dbReference type="NCBI Taxonomy" id="796890"/>
    <lineage>
        <taxon>Bacteria</taxon>
        <taxon>Pseudomonadati</taxon>
        <taxon>Pseudomonadota</taxon>
        <taxon>Gammaproteobacteria</taxon>
        <taxon>Enterobacterales</taxon>
        <taxon>Yersiniaceae</taxon>
        <taxon>Gibbsiella</taxon>
    </lineage>
</organism>
<evidence type="ECO:0000256" key="4">
    <source>
        <dbReference type="ARBA" id="ARBA00023002"/>
    </source>
</evidence>
<feature type="domain" description="Malic enzyme NAD-binding" evidence="7">
    <location>
        <begin position="267"/>
        <end position="527"/>
    </location>
</feature>
<reference evidence="10" key="1">
    <citation type="journal article" date="2019" name="Int. J. Syst. Evol. Microbiol.">
        <title>The Global Catalogue of Microorganisms (GCM) 10K type strain sequencing project: providing services to taxonomists for standard genome sequencing and annotation.</title>
        <authorList>
            <consortium name="The Broad Institute Genomics Platform"/>
            <consortium name="The Broad Institute Genome Sequencing Center for Infectious Disease"/>
            <person name="Wu L."/>
            <person name="Ma J."/>
        </authorList>
    </citation>
    <scope>NUCLEOTIDE SEQUENCE [LARGE SCALE GENOMIC DNA]</scope>
    <source>
        <strain evidence="10">JCM 17201</strain>
    </source>
</reference>
<dbReference type="InterPro" id="IPR036291">
    <property type="entry name" value="NAD(P)-bd_dom_sf"/>
</dbReference>
<proteinExistence type="inferred from homology"/>
<dbReference type="PROSITE" id="PS00331">
    <property type="entry name" value="MALIC_ENZYMES"/>
    <property type="match status" value="1"/>
</dbReference>
<keyword evidence="10" id="KW-1185">Reference proteome</keyword>
<evidence type="ECO:0000256" key="5">
    <source>
        <dbReference type="ARBA" id="ARBA00023027"/>
    </source>
</evidence>
<gene>
    <name evidence="9" type="ORF">GCM10022405_27110</name>
</gene>
<dbReference type="InterPro" id="IPR046346">
    <property type="entry name" value="Aminoacid_DH-like_N_sf"/>
</dbReference>
<keyword evidence="3 6" id="KW-0479">Metal-binding</keyword>
<dbReference type="Pfam" id="PF00390">
    <property type="entry name" value="malic"/>
    <property type="match status" value="1"/>
</dbReference>
<dbReference type="InterPro" id="IPR037062">
    <property type="entry name" value="Malic_N_dom_sf"/>
</dbReference>
<dbReference type="InterPro" id="IPR001891">
    <property type="entry name" value="Malic_OxRdtase"/>
</dbReference>
<evidence type="ECO:0000313" key="10">
    <source>
        <dbReference type="Proteomes" id="UP001499994"/>
    </source>
</evidence>
<dbReference type="PIRSF" id="PIRSF000106">
    <property type="entry name" value="ME"/>
    <property type="match status" value="1"/>
</dbReference>
<evidence type="ECO:0000313" key="9">
    <source>
        <dbReference type="EMBL" id="GAA3900314.1"/>
    </source>
</evidence>
<sequence length="561" mass="62294">MLKTEPIYTPYTGSILLENPLLNKGLAFTQEERAAFNLNGLLPDQVETIKEQTERAWAQFCHFKRDISKHVYLRNIQDTNETLFYNLVRAHLSEILPIIYTPTVGEACEHFSDIYRRPRGLFISWPNRHHIDEMLQSFSRHDIRVIVITDGERILGLGDQGIGGMGIPIGKLALYTACGGINPATTLPIMLDVGTNNAQRLDDPLYMGWRHPRITDDQYLEFIDSFVSAVKERWPNVLLQFEDFAQKNATRLLNRYRDQLCCFNDDIQGTAAVAVGTLLAASHAAGTRLRDQRVVFLGSGSAGCGIAEKIIACMVEDGADEQQARSQIFMIDRFGLLTDDMPNLLDFQQRLVTPRDSVKGWDTDPSSISLMDVVRHVHPTVLVGVSGQPGLFSEEIVKEMHRHCPRPIIMPLSNPTSRAEAAPQDLIAWTQGAALIATGSPFAPVFYQDELYDIAQCNNAYIFPGLGLGILAAKARRVTEGMLMAASHALAAHSPLVLTEQGGLLPPVAEIETLSRAIAFAVGRAAQQDDVAPTMSEDALRTAIEDMFWQAQYAPYKRASF</sequence>
<keyword evidence="4" id="KW-0560">Oxidoreductase</keyword>
<dbReference type="SUPFAM" id="SSF51735">
    <property type="entry name" value="NAD(P)-binding Rossmann-fold domains"/>
    <property type="match status" value="1"/>
</dbReference>
<dbReference type="SMART" id="SM01274">
    <property type="entry name" value="malic"/>
    <property type="match status" value="1"/>
</dbReference>
<evidence type="ECO:0000259" key="7">
    <source>
        <dbReference type="SMART" id="SM00919"/>
    </source>
</evidence>
<evidence type="ECO:0000259" key="8">
    <source>
        <dbReference type="SMART" id="SM01274"/>
    </source>
</evidence>
<accession>A0ABP7LGI4</accession>
<dbReference type="InterPro" id="IPR012301">
    <property type="entry name" value="Malic_N_dom"/>
</dbReference>
<evidence type="ECO:0000256" key="3">
    <source>
        <dbReference type="ARBA" id="ARBA00022723"/>
    </source>
</evidence>
<dbReference type="InterPro" id="IPR012302">
    <property type="entry name" value="Malic_NAD-bd"/>
</dbReference>
<feature type="domain" description="Malic enzyme N-terminal" evidence="8">
    <location>
        <begin position="77"/>
        <end position="257"/>
    </location>
</feature>
<dbReference type="PANTHER" id="PTHR23406:SF34">
    <property type="entry name" value="NAD-DEPENDENT MALIC ENZYME, MITOCHONDRIAL"/>
    <property type="match status" value="1"/>
</dbReference>
<comment type="similarity">
    <text evidence="2 6">Belongs to the malic enzymes family.</text>
</comment>
<dbReference type="PRINTS" id="PR00072">
    <property type="entry name" value="MALOXRDTASE"/>
</dbReference>
<name>A0ABP7LGI4_9GAMM</name>
<evidence type="ECO:0000256" key="1">
    <source>
        <dbReference type="ARBA" id="ARBA00001936"/>
    </source>
</evidence>
<dbReference type="SMART" id="SM00919">
    <property type="entry name" value="Malic_M"/>
    <property type="match status" value="1"/>
</dbReference>
<dbReference type="PANTHER" id="PTHR23406">
    <property type="entry name" value="MALIC ENZYME-RELATED"/>
    <property type="match status" value="1"/>
</dbReference>
<dbReference type="EMBL" id="BAABDG010000003">
    <property type="protein sequence ID" value="GAA3900314.1"/>
    <property type="molecule type" value="Genomic_DNA"/>
</dbReference>
<comment type="caution">
    <text evidence="9">The sequence shown here is derived from an EMBL/GenBank/DDBJ whole genome shotgun (WGS) entry which is preliminary data.</text>
</comment>
<evidence type="ECO:0000256" key="6">
    <source>
        <dbReference type="RuleBase" id="RU003427"/>
    </source>
</evidence>
<keyword evidence="5" id="KW-0520">NAD</keyword>
<dbReference type="NCBIfam" id="NF010052">
    <property type="entry name" value="PRK13529.1"/>
    <property type="match status" value="1"/>
</dbReference>
<dbReference type="InterPro" id="IPR015884">
    <property type="entry name" value="Malic_enzyme_CS"/>
</dbReference>
<evidence type="ECO:0000256" key="2">
    <source>
        <dbReference type="ARBA" id="ARBA00008785"/>
    </source>
</evidence>
<dbReference type="Gene3D" id="3.40.50.10380">
    <property type="entry name" value="Malic enzyme, N-terminal domain"/>
    <property type="match status" value="1"/>
</dbReference>
<protein>
    <submittedName>
        <fullName evidence="9">NAD-dependent malic enzyme</fullName>
    </submittedName>
</protein>
<dbReference type="Proteomes" id="UP001499994">
    <property type="component" value="Unassembled WGS sequence"/>
</dbReference>
<dbReference type="RefSeq" id="WP_346081663.1">
    <property type="nucleotide sequence ID" value="NZ_BAABDG010000003.1"/>
</dbReference>
<dbReference type="Pfam" id="PF03949">
    <property type="entry name" value="Malic_M"/>
    <property type="match status" value="1"/>
</dbReference>
<dbReference type="Gene3D" id="3.40.50.720">
    <property type="entry name" value="NAD(P)-binding Rossmann-like Domain"/>
    <property type="match status" value="1"/>
</dbReference>
<comment type="cofactor">
    <cofactor evidence="1">
        <name>Mn(2+)</name>
        <dbReference type="ChEBI" id="CHEBI:29035"/>
    </cofactor>
</comment>
<dbReference type="SUPFAM" id="SSF53223">
    <property type="entry name" value="Aminoacid dehydrogenase-like, N-terminal domain"/>
    <property type="match status" value="1"/>
</dbReference>